<dbReference type="GO" id="GO:0000166">
    <property type="term" value="F:nucleotide binding"/>
    <property type="evidence" value="ECO:0007669"/>
    <property type="project" value="InterPro"/>
</dbReference>
<reference evidence="6" key="1">
    <citation type="journal article" date="2013" name="Science">
        <title>Gene transfer from bacteria and archaea facilitated evolution of an extremophilic eukaryote.</title>
        <authorList>
            <person name="Schonknecht G."/>
            <person name="Chen W.H."/>
            <person name="Ternes C.M."/>
            <person name="Barbier G.G."/>
            <person name="Shrestha R.P."/>
            <person name="Stanke M."/>
            <person name="Brautigam A."/>
            <person name="Baker B.J."/>
            <person name="Banfield J.F."/>
            <person name="Garavito R.M."/>
            <person name="Carr K."/>
            <person name="Wilkerson C."/>
            <person name="Rensing S.A."/>
            <person name="Gagneul D."/>
            <person name="Dickenson N.E."/>
            <person name="Oesterhelt C."/>
            <person name="Lercher M.J."/>
            <person name="Weber A.P."/>
        </authorList>
    </citation>
    <scope>NUCLEOTIDE SEQUENCE [LARGE SCALE GENOMIC DNA]</scope>
    <source>
        <strain evidence="6">074W</strain>
    </source>
</reference>
<evidence type="ECO:0000313" key="5">
    <source>
        <dbReference type="EMBL" id="EME29159.1"/>
    </source>
</evidence>
<dbReference type="eggNOG" id="KOG2741">
    <property type="taxonomic scope" value="Eukaryota"/>
</dbReference>
<dbReference type="PANTHER" id="PTHR42840:SF3">
    <property type="entry name" value="BINDING ROSSMANN FOLD OXIDOREDUCTASE, PUTATIVE (AFU_ORTHOLOGUE AFUA_2G10240)-RELATED"/>
    <property type="match status" value="1"/>
</dbReference>
<dbReference type="Gramene" id="EME29159">
    <property type="protein sequence ID" value="EME29159"/>
    <property type="gene ID" value="Gasu_33620"/>
</dbReference>
<keyword evidence="2 5" id="KW-0560">Oxidoreductase</keyword>
<evidence type="ECO:0000259" key="4">
    <source>
        <dbReference type="Pfam" id="PF22725"/>
    </source>
</evidence>
<dbReference type="SUPFAM" id="SSF55347">
    <property type="entry name" value="Glyceraldehyde-3-phosphate dehydrogenase-like, C-terminal domain"/>
    <property type="match status" value="1"/>
</dbReference>
<dbReference type="PANTHER" id="PTHR42840">
    <property type="entry name" value="NAD(P)-BINDING ROSSMANN-FOLD SUPERFAMILY PROTEIN-RELATED"/>
    <property type="match status" value="1"/>
</dbReference>
<sequence>MSRENNNTKHQVGIAVIGAGRIGLVHCEALTRVPGVQLVAVADFIYEAATTAAEKFHIPLVFQDWKEVLKLPQVHGIVVCSPSDTHADIIVAASRAGKHIFCEKPIDYDLKRIDLALTAVERAGILFQLGFQRRFDANFRRVREAVKSGEVGTPYMLHIVSRDPAPPPISYIKQSGGLFFDMMTHDFDMARFCMGSEIVEVTSLGANLVDPAIGEAGDIDCAVVSVKFANDCIGTIECCRKAAYGYDQRIEILGSNGSVNIGNNFPNTAIISNSQTIHRDLPLNFFMDRYKEAYAREMETFVDIIQNHKTPPVSGLDGRIPVVLAYAALQSMKEKRTVRVDEIDSTASVLAHPKM</sequence>
<accession>M2XZZ6</accession>
<proteinExistence type="inferred from homology"/>
<dbReference type="Gene3D" id="3.30.360.10">
    <property type="entry name" value="Dihydrodipicolinate Reductase, domain 2"/>
    <property type="match status" value="1"/>
</dbReference>
<name>M2XZZ6_GALSU</name>
<dbReference type="GeneID" id="17087977"/>
<dbReference type="KEGG" id="gsl:Gasu_33620"/>
<organism evidence="5 6">
    <name type="scientific">Galdieria sulphuraria</name>
    <name type="common">Red alga</name>
    <dbReference type="NCBI Taxonomy" id="130081"/>
    <lineage>
        <taxon>Eukaryota</taxon>
        <taxon>Rhodophyta</taxon>
        <taxon>Bangiophyceae</taxon>
        <taxon>Galdieriales</taxon>
        <taxon>Galdieriaceae</taxon>
        <taxon>Galdieria</taxon>
    </lineage>
</organism>
<dbReference type="InterPro" id="IPR036291">
    <property type="entry name" value="NAD(P)-bd_dom_sf"/>
</dbReference>
<evidence type="ECO:0000256" key="2">
    <source>
        <dbReference type="ARBA" id="ARBA00023002"/>
    </source>
</evidence>
<keyword evidence="6" id="KW-1185">Reference proteome</keyword>
<evidence type="ECO:0000313" key="6">
    <source>
        <dbReference type="Proteomes" id="UP000030680"/>
    </source>
</evidence>
<dbReference type="GO" id="GO:0050112">
    <property type="term" value="F:inositol 2-dehydrogenase (NAD+) activity"/>
    <property type="evidence" value="ECO:0007669"/>
    <property type="project" value="UniProtKB-EC"/>
</dbReference>
<dbReference type="EC" id="1.1.1.18" evidence="5"/>
<dbReference type="Pfam" id="PF01408">
    <property type="entry name" value="GFO_IDH_MocA"/>
    <property type="match status" value="1"/>
</dbReference>
<dbReference type="Gene3D" id="3.40.50.720">
    <property type="entry name" value="NAD(P)-binding Rossmann-like Domain"/>
    <property type="match status" value="1"/>
</dbReference>
<dbReference type="OrthoDB" id="64915at2759"/>
<dbReference type="OMA" id="DFFMDRF"/>
<dbReference type="InterPro" id="IPR030827">
    <property type="entry name" value="Myo_inos_IolG"/>
</dbReference>
<dbReference type="SUPFAM" id="SSF51735">
    <property type="entry name" value="NAD(P)-binding Rossmann-fold domains"/>
    <property type="match status" value="1"/>
</dbReference>
<dbReference type="NCBIfam" id="TIGR04380">
    <property type="entry name" value="myo_inos_iolG"/>
    <property type="match status" value="1"/>
</dbReference>
<dbReference type="RefSeq" id="XP_005705679.1">
    <property type="nucleotide sequence ID" value="XM_005705622.1"/>
</dbReference>
<feature type="domain" description="Gfo/Idh/MocA-like oxidoreductase N-terminal" evidence="3">
    <location>
        <begin position="13"/>
        <end position="131"/>
    </location>
</feature>
<evidence type="ECO:0000256" key="1">
    <source>
        <dbReference type="ARBA" id="ARBA00010928"/>
    </source>
</evidence>
<dbReference type="STRING" id="130081.M2XZZ6"/>
<gene>
    <name evidence="5" type="ORF">Gasu_33620</name>
</gene>
<dbReference type="Proteomes" id="UP000030680">
    <property type="component" value="Unassembled WGS sequence"/>
</dbReference>
<dbReference type="EMBL" id="KB454511">
    <property type="protein sequence ID" value="EME29159.1"/>
    <property type="molecule type" value="Genomic_DNA"/>
</dbReference>
<dbReference type="AlphaFoldDB" id="M2XZZ6"/>
<dbReference type="InterPro" id="IPR000683">
    <property type="entry name" value="Gfo/Idh/MocA-like_OxRdtase_N"/>
</dbReference>
<feature type="domain" description="GFO/IDH/MocA-like oxidoreductase" evidence="4">
    <location>
        <begin position="139"/>
        <end position="259"/>
    </location>
</feature>
<evidence type="ECO:0000259" key="3">
    <source>
        <dbReference type="Pfam" id="PF01408"/>
    </source>
</evidence>
<protein>
    <submittedName>
        <fullName evidence="5">Myo-inositol 2-dehydrogenase</fullName>
        <ecNumber evidence="5">1.1.1.18</ecNumber>
    </submittedName>
</protein>
<comment type="similarity">
    <text evidence="1">Belongs to the Gfo/Idh/MocA family.</text>
</comment>
<dbReference type="Pfam" id="PF22725">
    <property type="entry name" value="GFO_IDH_MocA_C3"/>
    <property type="match status" value="1"/>
</dbReference>
<dbReference type="InterPro" id="IPR055170">
    <property type="entry name" value="GFO_IDH_MocA-like_dom"/>
</dbReference>